<dbReference type="Gene3D" id="3.40.1410.10">
    <property type="entry name" value="Chorismate lyase-like"/>
    <property type="match status" value="1"/>
</dbReference>
<dbReference type="Pfam" id="PF07702">
    <property type="entry name" value="UTRA"/>
    <property type="match status" value="1"/>
</dbReference>
<protein>
    <submittedName>
        <fullName evidence="5">UTRA domain protein</fullName>
    </submittedName>
</protein>
<dbReference type="GO" id="GO:0003700">
    <property type="term" value="F:DNA-binding transcription factor activity"/>
    <property type="evidence" value="ECO:0007669"/>
    <property type="project" value="InterPro"/>
</dbReference>
<dbReference type="PRINTS" id="PR00035">
    <property type="entry name" value="HTHGNTR"/>
</dbReference>
<dbReference type="PANTHER" id="PTHR44846">
    <property type="entry name" value="MANNOSYL-D-GLYCERATE TRANSPORT/METABOLISM SYSTEM REPRESSOR MNGR-RELATED"/>
    <property type="match status" value="1"/>
</dbReference>
<dbReference type="InterPro" id="IPR050679">
    <property type="entry name" value="Bact_HTH_transcr_reg"/>
</dbReference>
<proteinExistence type="predicted"/>
<dbReference type="Gene3D" id="1.10.10.10">
    <property type="entry name" value="Winged helix-like DNA-binding domain superfamily/Winged helix DNA-binding domain"/>
    <property type="match status" value="1"/>
</dbReference>
<accession>A0A256G8R0</accession>
<evidence type="ECO:0000259" key="4">
    <source>
        <dbReference type="PROSITE" id="PS50949"/>
    </source>
</evidence>
<evidence type="ECO:0000256" key="2">
    <source>
        <dbReference type="ARBA" id="ARBA00023125"/>
    </source>
</evidence>
<keyword evidence="2" id="KW-0238">DNA-binding</keyword>
<dbReference type="Proteomes" id="UP000216188">
    <property type="component" value="Unassembled WGS sequence"/>
</dbReference>
<dbReference type="SMART" id="SM00345">
    <property type="entry name" value="HTH_GNTR"/>
    <property type="match status" value="1"/>
</dbReference>
<dbReference type="InterPro" id="IPR028978">
    <property type="entry name" value="Chorismate_lyase_/UTRA_dom_sf"/>
</dbReference>
<evidence type="ECO:0000256" key="3">
    <source>
        <dbReference type="ARBA" id="ARBA00023163"/>
    </source>
</evidence>
<dbReference type="SUPFAM" id="SSF64288">
    <property type="entry name" value="Chorismate lyase-like"/>
    <property type="match status" value="1"/>
</dbReference>
<dbReference type="EMBL" id="NNRM01000040">
    <property type="protein sequence ID" value="OYR23350.1"/>
    <property type="molecule type" value="Genomic_DNA"/>
</dbReference>
<reference evidence="5 6" key="1">
    <citation type="submission" date="2017-07" db="EMBL/GenBank/DDBJ databases">
        <title>Phylogenetic study on the rhizospheric bacterium Ochrobactrum sp. A44.</title>
        <authorList>
            <person name="Krzyzanowska D.M."/>
            <person name="Ossowicki A."/>
            <person name="Rajewska M."/>
            <person name="Maciag T."/>
            <person name="Kaczynski Z."/>
            <person name="Czerwicka M."/>
            <person name="Jafra S."/>
        </authorList>
    </citation>
    <scope>NUCLEOTIDE SEQUENCE [LARGE SCALE GENOMIC DNA]</scope>
    <source>
        <strain evidence="5 6">CCUG 30717</strain>
    </source>
</reference>
<dbReference type="SUPFAM" id="SSF46785">
    <property type="entry name" value="Winged helix' DNA-binding domain"/>
    <property type="match status" value="1"/>
</dbReference>
<dbReference type="SMART" id="SM00866">
    <property type="entry name" value="UTRA"/>
    <property type="match status" value="1"/>
</dbReference>
<dbReference type="InterPro" id="IPR000524">
    <property type="entry name" value="Tscrpt_reg_HTH_GntR"/>
</dbReference>
<organism evidence="5 6">
    <name type="scientific">Brucella pseudogrignonensis</name>
    <dbReference type="NCBI Taxonomy" id="419475"/>
    <lineage>
        <taxon>Bacteria</taxon>
        <taxon>Pseudomonadati</taxon>
        <taxon>Pseudomonadota</taxon>
        <taxon>Alphaproteobacteria</taxon>
        <taxon>Hyphomicrobiales</taxon>
        <taxon>Brucellaceae</taxon>
        <taxon>Brucella/Ochrobactrum group</taxon>
        <taxon>Brucella</taxon>
    </lineage>
</organism>
<feature type="domain" description="HTH gntR-type" evidence="4">
    <location>
        <begin position="17"/>
        <end position="87"/>
    </location>
</feature>
<dbReference type="GO" id="GO:0045892">
    <property type="term" value="P:negative regulation of DNA-templated transcription"/>
    <property type="evidence" value="ECO:0007669"/>
    <property type="project" value="TreeGrafter"/>
</dbReference>
<keyword evidence="1" id="KW-0805">Transcription regulation</keyword>
<evidence type="ECO:0000313" key="6">
    <source>
        <dbReference type="Proteomes" id="UP000216188"/>
    </source>
</evidence>
<dbReference type="GO" id="GO:0003677">
    <property type="term" value="F:DNA binding"/>
    <property type="evidence" value="ECO:0007669"/>
    <property type="project" value="UniProtKB-KW"/>
</dbReference>
<keyword evidence="3" id="KW-0804">Transcription</keyword>
<name>A0A256G8R0_9HYPH</name>
<dbReference type="PANTHER" id="PTHR44846:SF17">
    <property type="entry name" value="GNTR-FAMILY TRANSCRIPTIONAL REGULATOR"/>
    <property type="match status" value="1"/>
</dbReference>
<gene>
    <name evidence="5" type="ORF">CEV34_3747</name>
</gene>
<keyword evidence="6" id="KW-1185">Reference proteome</keyword>
<dbReference type="Pfam" id="PF00392">
    <property type="entry name" value="GntR"/>
    <property type="match status" value="1"/>
</dbReference>
<comment type="caution">
    <text evidence="5">The sequence shown here is derived from an EMBL/GenBank/DDBJ whole genome shotgun (WGS) entry which is preliminary data.</text>
</comment>
<sequence>MKLASSIGTETMNLKLVPSKENTAERLRDEILRMLDGLVPGDQLPTEQKLSETIGASRSIIREALKLLENDGIVTAIQGKGRFLSAVGGLRVERPVTEYESVTEMLENLGYRVTNLVLDISEAEASEVEARALGLAPGAAILRLVRLRCGDDEPLVFEIDAVPRDTLPGPTAYRDWSGSLTKILEFHGKKVESSIARITAANLPGDYAERFNLSGLYPWLLVEETCITPEGERVIFSSGYHRGSEIGFNVLRRRSN</sequence>
<dbReference type="CDD" id="cd07377">
    <property type="entry name" value="WHTH_GntR"/>
    <property type="match status" value="1"/>
</dbReference>
<dbReference type="PROSITE" id="PS50949">
    <property type="entry name" value="HTH_GNTR"/>
    <property type="match status" value="1"/>
</dbReference>
<evidence type="ECO:0000256" key="1">
    <source>
        <dbReference type="ARBA" id="ARBA00023015"/>
    </source>
</evidence>
<dbReference type="InterPro" id="IPR036390">
    <property type="entry name" value="WH_DNA-bd_sf"/>
</dbReference>
<dbReference type="InterPro" id="IPR036388">
    <property type="entry name" value="WH-like_DNA-bd_sf"/>
</dbReference>
<evidence type="ECO:0000313" key="5">
    <source>
        <dbReference type="EMBL" id="OYR23350.1"/>
    </source>
</evidence>
<dbReference type="InterPro" id="IPR011663">
    <property type="entry name" value="UTRA"/>
</dbReference>
<dbReference type="AlphaFoldDB" id="A0A256G8R0"/>